<accession>A0A502EBF5</accession>
<sequence length="278" mass="31218">MQADAVDALSARDINPRIGTEILADKTTLLSGEHADTIRDLLQRRGVLVFPEISFTDDEQVAFTETLGALATERKGEKLYNVTLDKTVNKQADYLKGSLYWHLDGTMNEVPILASLLSSKALGNDGEGDTEFCNTYAAYDDLPDEDKAVFDGLQVTHSTWTTLFYYEPEPALEILQQMMSIGERDLPLVWTHRSGRKSLVLGCTAGHVVGMDRRKSIELLVRLREWATQPHFVYRHQWSVGDLVMWDNTGTMHRATPYDPASGRLLQRTKLAGEEPFA</sequence>
<dbReference type="PANTHER" id="PTHR43779">
    <property type="entry name" value="DIOXYGENASE RV0097-RELATED"/>
    <property type="match status" value="1"/>
</dbReference>
<dbReference type="Gene3D" id="3.60.130.10">
    <property type="entry name" value="Clavaminate synthase-like"/>
    <property type="match status" value="1"/>
</dbReference>
<keyword evidence="4 8" id="KW-0223">Dioxygenase</keyword>
<keyword evidence="3" id="KW-0479">Metal-binding</keyword>
<dbReference type="RefSeq" id="WP_140691856.1">
    <property type="nucleotide sequence ID" value="NZ_RCZG01000004.1"/>
</dbReference>
<dbReference type="AlphaFoldDB" id="A0A502EBF5"/>
<evidence type="ECO:0000313" key="8">
    <source>
        <dbReference type="EMBL" id="TPG34727.1"/>
    </source>
</evidence>
<evidence type="ECO:0000256" key="4">
    <source>
        <dbReference type="ARBA" id="ARBA00022964"/>
    </source>
</evidence>
<dbReference type="InterPro" id="IPR042098">
    <property type="entry name" value="TauD-like_sf"/>
</dbReference>
<dbReference type="SUPFAM" id="SSF51197">
    <property type="entry name" value="Clavaminate synthase-like"/>
    <property type="match status" value="1"/>
</dbReference>
<name>A0A502EBF5_9MYCO</name>
<organism evidence="8 9">
    <name type="scientific">Mycolicibacterium hodleri</name>
    <dbReference type="NCBI Taxonomy" id="49897"/>
    <lineage>
        <taxon>Bacteria</taxon>
        <taxon>Bacillati</taxon>
        <taxon>Actinomycetota</taxon>
        <taxon>Actinomycetes</taxon>
        <taxon>Mycobacteriales</taxon>
        <taxon>Mycobacteriaceae</taxon>
        <taxon>Mycolicibacterium</taxon>
    </lineage>
</organism>
<keyword evidence="6" id="KW-0408">Iron</keyword>
<dbReference type="InterPro" id="IPR051178">
    <property type="entry name" value="TfdA_dioxygenase"/>
</dbReference>
<evidence type="ECO:0000256" key="5">
    <source>
        <dbReference type="ARBA" id="ARBA00023002"/>
    </source>
</evidence>
<evidence type="ECO:0000256" key="6">
    <source>
        <dbReference type="ARBA" id="ARBA00023004"/>
    </source>
</evidence>
<comment type="cofactor">
    <cofactor evidence="1">
        <name>Fe(2+)</name>
        <dbReference type="ChEBI" id="CHEBI:29033"/>
    </cofactor>
</comment>
<evidence type="ECO:0000313" key="9">
    <source>
        <dbReference type="Proteomes" id="UP000320095"/>
    </source>
</evidence>
<comment type="similarity">
    <text evidence="2">Belongs to the TfdA dioxygenase family.</text>
</comment>
<dbReference type="GO" id="GO:0046872">
    <property type="term" value="F:metal ion binding"/>
    <property type="evidence" value="ECO:0007669"/>
    <property type="project" value="UniProtKB-KW"/>
</dbReference>
<keyword evidence="5" id="KW-0560">Oxidoreductase</keyword>
<dbReference type="InterPro" id="IPR003819">
    <property type="entry name" value="TauD/TfdA-like"/>
</dbReference>
<reference evidence="8 9" key="1">
    <citation type="journal article" date="2019" name="Environ. Microbiol.">
        <title>Species interactions and distinct microbial communities in high Arctic permafrost affected cryosols are associated with the CH4 and CO2 gas fluxes.</title>
        <authorList>
            <person name="Altshuler I."/>
            <person name="Hamel J."/>
            <person name="Turney S."/>
            <person name="Magnuson E."/>
            <person name="Levesque R."/>
            <person name="Greer C."/>
            <person name="Whyte L.G."/>
        </authorList>
    </citation>
    <scope>NUCLEOTIDE SEQUENCE [LARGE SCALE GENOMIC DNA]</scope>
    <source>
        <strain evidence="8 9">S5.20</strain>
    </source>
</reference>
<evidence type="ECO:0000256" key="1">
    <source>
        <dbReference type="ARBA" id="ARBA00001954"/>
    </source>
</evidence>
<protein>
    <submittedName>
        <fullName evidence="8">TauD/TfdA family dioxygenase</fullName>
    </submittedName>
</protein>
<feature type="domain" description="TauD/TfdA-like" evidence="7">
    <location>
        <begin position="12"/>
        <end position="269"/>
    </location>
</feature>
<comment type="caution">
    <text evidence="8">The sequence shown here is derived from an EMBL/GenBank/DDBJ whole genome shotgun (WGS) entry which is preliminary data.</text>
</comment>
<dbReference type="OrthoDB" id="581608at2"/>
<gene>
    <name evidence="8" type="ORF">EAH80_13675</name>
</gene>
<dbReference type="Proteomes" id="UP000320095">
    <property type="component" value="Unassembled WGS sequence"/>
</dbReference>
<dbReference type="PANTHER" id="PTHR43779:SF3">
    <property type="entry name" value="(3R)-3-[(CARBOXYMETHYL)AMINO]FATTY ACID OXYGENASE_DECARBOXYLASE"/>
    <property type="match status" value="1"/>
</dbReference>
<dbReference type="EMBL" id="RCZG01000004">
    <property type="protein sequence ID" value="TPG34727.1"/>
    <property type="molecule type" value="Genomic_DNA"/>
</dbReference>
<keyword evidence="9" id="KW-1185">Reference proteome</keyword>
<proteinExistence type="inferred from homology"/>
<dbReference type="GO" id="GO:0051213">
    <property type="term" value="F:dioxygenase activity"/>
    <property type="evidence" value="ECO:0007669"/>
    <property type="project" value="UniProtKB-KW"/>
</dbReference>
<evidence type="ECO:0000259" key="7">
    <source>
        <dbReference type="Pfam" id="PF02668"/>
    </source>
</evidence>
<dbReference type="Pfam" id="PF02668">
    <property type="entry name" value="TauD"/>
    <property type="match status" value="1"/>
</dbReference>
<evidence type="ECO:0000256" key="3">
    <source>
        <dbReference type="ARBA" id="ARBA00022723"/>
    </source>
</evidence>
<evidence type="ECO:0000256" key="2">
    <source>
        <dbReference type="ARBA" id="ARBA00005896"/>
    </source>
</evidence>